<keyword evidence="2" id="KW-0614">Plasmid</keyword>
<name>A0ABY5TX96_9MYCO</name>
<evidence type="ECO:0000313" key="3">
    <source>
        <dbReference type="Proteomes" id="UP001055337"/>
    </source>
</evidence>
<proteinExistence type="predicted"/>
<accession>A0ABY5TX96</accession>
<feature type="compositionally biased region" description="Pro residues" evidence="1">
    <location>
        <begin position="238"/>
        <end position="248"/>
    </location>
</feature>
<dbReference type="Gene3D" id="3.30.70.1230">
    <property type="entry name" value="Nucleotide cyclase"/>
    <property type="match status" value="1"/>
</dbReference>
<protein>
    <recommendedName>
        <fullName evidence="4">Adenylate cyclase</fullName>
    </recommendedName>
</protein>
<feature type="compositionally biased region" description="Basic and acidic residues" evidence="1">
    <location>
        <begin position="251"/>
        <end position="260"/>
    </location>
</feature>
<dbReference type="SUPFAM" id="SSF50249">
    <property type="entry name" value="Nucleic acid-binding proteins"/>
    <property type="match status" value="1"/>
</dbReference>
<dbReference type="EMBL" id="CP103314">
    <property type="protein sequence ID" value="UVY96057.1"/>
    <property type="molecule type" value="Genomic_DNA"/>
</dbReference>
<evidence type="ECO:0000313" key="2">
    <source>
        <dbReference type="EMBL" id="UVY96057.1"/>
    </source>
</evidence>
<dbReference type="Gene3D" id="2.40.50.140">
    <property type="entry name" value="Nucleic acid-binding proteins"/>
    <property type="match status" value="2"/>
</dbReference>
<gene>
    <name evidence="2" type="ORF">MI149_30370</name>
</gene>
<dbReference type="InterPro" id="IPR029787">
    <property type="entry name" value="Nucleotide_cyclase"/>
</dbReference>
<evidence type="ECO:0008006" key="4">
    <source>
        <dbReference type="Google" id="ProtNLM"/>
    </source>
</evidence>
<dbReference type="SUPFAM" id="SSF55073">
    <property type="entry name" value="Nucleotide cyclase"/>
    <property type="match status" value="1"/>
</dbReference>
<dbReference type="Proteomes" id="UP001055337">
    <property type="component" value="Plasmid unnamed2"/>
</dbReference>
<organism evidence="2 3">
    <name type="scientific">Mycolicibacterium crocinum</name>
    <dbReference type="NCBI Taxonomy" id="388459"/>
    <lineage>
        <taxon>Bacteria</taxon>
        <taxon>Bacillati</taxon>
        <taxon>Actinomycetota</taxon>
        <taxon>Actinomycetes</taxon>
        <taxon>Mycobacteriales</taxon>
        <taxon>Mycobacteriaceae</taxon>
        <taxon>Mycolicibacterium</taxon>
    </lineage>
</organism>
<reference evidence="2" key="1">
    <citation type="submission" date="2022-08" db="EMBL/GenBank/DDBJ databases">
        <title>Complete genome sequence of 14 non-tuberculosis mycobacteria type-strains.</title>
        <authorList>
            <person name="Igarashi Y."/>
            <person name="Osugi A."/>
            <person name="Mitarai S."/>
        </authorList>
    </citation>
    <scope>NUCLEOTIDE SEQUENCE</scope>
    <source>
        <strain evidence="2">JCM 16369</strain>
    </source>
</reference>
<evidence type="ECO:0000256" key="1">
    <source>
        <dbReference type="SAM" id="MobiDB-lite"/>
    </source>
</evidence>
<sequence length="408" mass="43901">MPSTVDFQSMPQDLSAAFQQGANGEFTALFFDLRNSLEGKVTRSAAAWLSDLGFLYTTVRTCKEELVPHAVIKFAGDGVILVDDSSYAADAINCAIKVVEAFAEASAPRRGQFIGDVSVEVSVGIATGELLQFQPPEGGLDHVGPVMDIAARLCSMASPNAILVDTITVEVANMGKVSSRHGVLTRRTPAEYRGDRELVKMKGIPELFAYHEVLWEAHRFGIRSEAVTEAAASRATPQHPPVSAPPTVAPERSRGADDKKVGTVKTWLSDKGFGFVTDASGEDFHFSPKSLVYPEDAQLLGQPNTQLAFRTAPALQEGKSRRAVTVLVIGADAEGRITHINQDRHFAFIDVSDDFGNAISVYMSVLPGQTWAVGDEVTFEVASSPKGPRALKVERAEDDQPDQPESAA</sequence>
<feature type="region of interest" description="Disordered" evidence="1">
    <location>
        <begin position="231"/>
        <end position="260"/>
    </location>
</feature>
<feature type="region of interest" description="Disordered" evidence="1">
    <location>
        <begin position="383"/>
        <end position="408"/>
    </location>
</feature>
<dbReference type="RefSeq" id="WP_262871822.1">
    <property type="nucleotide sequence ID" value="NZ_CP103314.1"/>
</dbReference>
<geneLocation type="plasmid" evidence="2 3">
    <name>unnamed2</name>
</geneLocation>
<keyword evidence="3" id="KW-1185">Reference proteome</keyword>
<dbReference type="InterPro" id="IPR012340">
    <property type="entry name" value="NA-bd_OB-fold"/>
</dbReference>